<evidence type="ECO:0000313" key="2">
    <source>
        <dbReference type="Proteomes" id="UP000269945"/>
    </source>
</evidence>
<sequence>MELNIFFPATCCQKLIEMDDECKLCTFYEKQRATEAASAAVGEEGKGDVI</sequence>
<proteinExistence type="predicted"/>
<evidence type="ECO:0000313" key="1">
    <source>
        <dbReference type="EMBL" id="VCW96692.1"/>
    </source>
</evidence>
<keyword evidence="2" id="KW-1185">Reference proteome</keyword>
<name>A0A9X9LUI9_GULGU</name>
<dbReference type="AlphaFoldDB" id="A0A9X9LUI9"/>
<evidence type="ECO:0008006" key="3">
    <source>
        <dbReference type="Google" id="ProtNLM"/>
    </source>
</evidence>
<protein>
    <recommendedName>
        <fullName evidence="3">40S ribosomal protein S6</fullName>
    </recommendedName>
</protein>
<accession>A0A9X9LUI9</accession>
<reference evidence="1 2" key="1">
    <citation type="submission" date="2018-10" db="EMBL/GenBank/DDBJ databases">
        <authorList>
            <person name="Ekblom R."/>
            <person name="Jareborg N."/>
        </authorList>
    </citation>
    <scope>NUCLEOTIDE SEQUENCE [LARGE SCALE GENOMIC DNA]</scope>
    <source>
        <tissue evidence="1">Muscle</tissue>
    </source>
</reference>
<dbReference type="EMBL" id="CYRY02019021">
    <property type="protein sequence ID" value="VCW96692.1"/>
    <property type="molecule type" value="Genomic_DNA"/>
</dbReference>
<comment type="caution">
    <text evidence="1">The sequence shown here is derived from an EMBL/GenBank/DDBJ whole genome shotgun (WGS) entry which is preliminary data.</text>
</comment>
<dbReference type="Proteomes" id="UP000269945">
    <property type="component" value="Unassembled WGS sequence"/>
</dbReference>
<feature type="non-terminal residue" evidence="1">
    <location>
        <position position="50"/>
    </location>
</feature>
<organism evidence="1 2">
    <name type="scientific">Gulo gulo</name>
    <name type="common">Wolverine</name>
    <name type="synonym">Gluton</name>
    <dbReference type="NCBI Taxonomy" id="48420"/>
    <lineage>
        <taxon>Eukaryota</taxon>
        <taxon>Metazoa</taxon>
        <taxon>Chordata</taxon>
        <taxon>Craniata</taxon>
        <taxon>Vertebrata</taxon>
        <taxon>Euteleostomi</taxon>
        <taxon>Mammalia</taxon>
        <taxon>Eutheria</taxon>
        <taxon>Laurasiatheria</taxon>
        <taxon>Carnivora</taxon>
        <taxon>Caniformia</taxon>
        <taxon>Musteloidea</taxon>
        <taxon>Mustelidae</taxon>
        <taxon>Guloninae</taxon>
        <taxon>Gulo</taxon>
    </lineage>
</organism>
<gene>
    <name evidence="1" type="ORF">BN2614_LOCUS1</name>
</gene>